<evidence type="ECO:0000259" key="10">
    <source>
        <dbReference type="PROSITE" id="PS50179"/>
    </source>
</evidence>
<dbReference type="OMA" id="KFFVFPC"/>
<dbReference type="GO" id="GO:0035091">
    <property type="term" value="F:phosphatidylinositol binding"/>
    <property type="evidence" value="ECO:0007669"/>
    <property type="project" value="InterPro"/>
</dbReference>
<dbReference type="GO" id="GO:0007033">
    <property type="term" value="P:vacuole organization"/>
    <property type="evidence" value="ECO:0007669"/>
    <property type="project" value="TreeGrafter"/>
</dbReference>
<dbReference type="GO" id="GO:0043130">
    <property type="term" value="F:ubiquitin binding"/>
    <property type="evidence" value="ECO:0007669"/>
    <property type="project" value="InterPro"/>
</dbReference>
<reference evidence="11" key="1">
    <citation type="submission" date="2022-10" db="EMBL/GenBank/DDBJ databases">
        <title>Novel sulphate-reducing endosymbionts in the free-living metamonad Anaeramoeba.</title>
        <authorList>
            <person name="Jerlstrom-Hultqvist J."/>
            <person name="Cepicka I."/>
            <person name="Gallot-Lavallee L."/>
            <person name="Salas-Leiva D."/>
            <person name="Curtis B.A."/>
            <person name="Zahonova K."/>
            <person name="Pipaliya S."/>
            <person name="Dacks J."/>
            <person name="Roger A.J."/>
        </authorList>
    </citation>
    <scope>NUCLEOTIDE SEQUENCE</scope>
    <source>
        <strain evidence="11">BMAN</strain>
    </source>
</reference>
<evidence type="ECO:0000256" key="6">
    <source>
        <dbReference type="ARBA" id="ARBA00029433"/>
    </source>
</evidence>
<feature type="region of interest" description="Disordered" evidence="9">
    <location>
        <begin position="950"/>
        <end position="969"/>
    </location>
</feature>
<sequence length="1020" mass="119820">MTTLEDFNDSSSDQERIIEDEDIPDKILNTTIEQEQEEILEDDAPLFVLEQVKFNTSSEYVDMVAANQIIFIAFKDNKIMRLNLEDRSKITNLDFIPKKEENSIRKLFLDPYGAHLIINCTNGDNYYYYNTMEKPKILSKLKGISIESVAWNTEIKAPQRVTQEILIGDSKGTIYETSIDKKELYLKQLYQLEEQEPITGMYFQRYNTNSDLIFVIVTTPNRLREFIGKKTLEAVFEKYMTVKPGFHPFLGKLNYSELHIQKEKGYAHSFSWLTQSGIYHGTIDTSKRNIDPEKNNVISNASFVPYLIPTQANPPLSFVQTDYHFLFVFPEEFAAVCKLNQDIVVQLDKEFFDISEIGKLKAFAHDFTGDIIWLFSERGFYRIFVNNEKKDIWKIYLNQKQFEMAIESCSNDYQRNQVYKSQAKFHYANQEYNYAAALYAKTNIPFEKIVLKFLNIDNNALKDFLTHKIDAIGEQDFTQLKIICAWLTEIYLSSLNQIHLKIEELETEKKPKNEIEKLKEQFKQTLQDFKYFLVENKRHLNPEITYEMISKHGRIDILLDYALSVGDFERVISHHIQNENYKEALKVIQGQKSDEIIYKYSPILMNHLPVETVDLWILKASNLNTVSLLPAIMRYDPAKNPSHVKSNQAIRYLEFCVKQLHNRDPTIHNFLLALYASNNQDSELLNFLNMEIHQTFYDLKYALRLCTKYRKKDACVYIYSQMGLYEEAVDLALNDNYMKEKNPKRKNINEKNFNNENIKNQNDIQFEDNQEKEIKDIKLATINALKPEDDDLKKQLLLKIARDLMEKQKNIKKAIEFIDEHEQISIEDLLPLFPNSVKIDDFKDQIKKTLDNYISKIRNLKQEMDSTTKSTDIIREDIKLLRDRYSTINPNPRCDLCGTSILNKDFCFFNCGHLFHTSCLQNELLEKNLVSNSKKKRILELNQMIINEQSKHQSDNKNTNQNQPQKPSIDKTQEYIQHLKLELHKMITFDCVICGEVVIKTIDMPFFDEENQSLINSWKI</sequence>
<feature type="compositionally biased region" description="Low complexity" evidence="9">
    <location>
        <begin position="956"/>
        <end position="967"/>
    </location>
</feature>
<dbReference type="GO" id="GO:0005768">
    <property type="term" value="C:endosome"/>
    <property type="evidence" value="ECO:0007669"/>
    <property type="project" value="TreeGrafter"/>
</dbReference>
<proteinExistence type="inferred from homology"/>
<dbReference type="InterPro" id="IPR000547">
    <property type="entry name" value="Clathrin_H-chain/VPS_repeat"/>
</dbReference>
<evidence type="ECO:0000256" key="8">
    <source>
        <dbReference type="SAM" id="Coils"/>
    </source>
</evidence>
<dbReference type="OrthoDB" id="1845386at2759"/>
<comment type="similarity">
    <text evidence="1">Belongs to the VPS18 family.</text>
</comment>
<comment type="caution">
    <text evidence="11">The sequence shown here is derived from an EMBL/GenBank/DDBJ whole genome shotgun (WGS) entry which is preliminary data.</text>
</comment>
<evidence type="ECO:0000256" key="9">
    <source>
        <dbReference type="SAM" id="MobiDB-lite"/>
    </source>
</evidence>
<dbReference type="Pfam" id="PF05131">
    <property type="entry name" value="Pep3_Vps18"/>
    <property type="match status" value="1"/>
</dbReference>
<dbReference type="EMBL" id="JAPDFW010000062">
    <property type="protein sequence ID" value="KAJ5076222.1"/>
    <property type="molecule type" value="Genomic_DNA"/>
</dbReference>
<dbReference type="InterPro" id="IPR058919">
    <property type="entry name" value="Pep3/Vps18_RING_C"/>
</dbReference>
<dbReference type="GO" id="GO:0006886">
    <property type="term" value="P:intracellular protein transport"/>
    <property type="evidence" value="ECO:0007669"/>
    <property type="project" value="UniProtKB-UniRule"/>
</dbReference>
<keyword evidence="12" id="KW-1185">Reference proteome</keyword>
<dbReference type="GO" id="GO:0030674">
    <property type="term" value="F:protein-macromolecule adaptor activity"/>
    <property type="evidence" value="ECO:0007669"/>
    <property type="project" value="TreeGrafter"/>
</dbReference>
<dbReference type="GO" id="GO:0006904">
    <property type="term" value="P:vesicle docking involved in exocytosis"/>
    <property type="evidence" value="ECO:0007669"/>
    <property type="project" value="TreeGrafter"/>
</dbReference>
<protein>
    <submittedName>
        <fullName evidence="11">Vacuolar protein sorting-associated protein</fullName>
    </submittedName>
</protein>
<feature type="repeat" description="CHCR" evidence="7">
    <location>
        <begin position="617"/>
        <end position="790"/>
    </location>
</feature>
<evidence type="ECO:0000256" key="4">
    <source>
        <dbReference type="ARBA" id="ARBA00022833"/>
    </source>
</evidence>
<evidence type="ECO:0000256" key="1">
    <source>
        <dbReference type="ARBA" id="ARBA00010454"/>
    </source>
</evidence>
<dbReference type="AlphaFoldDB" id="A0A9Q0LNS7"/>
<dbReference type="InterPro" id="IPR036322">
    <property type="entry name" value="WD40_repeat_dom_sf"/>
</dbReference>
<keyword evidence="2" id="KW-0479">Metal-binding</keyword>
<dbReference type="PANTHER" id="PTHR23323:SF26">
    <property type="entry name" value="VACUOLAR PROTEIN SORTING-ASSOCIATED PROTEIN 18 HOMOLOG"/>
    <property type="match status" value="1"/>
</dbReference>
<dbReference type="PROSITE" id="PS50179">
    <property type="entry name" value="VHS"/>
    <property type="match status" value="1"/>
</dbReference>
<evidence type="ECO:0000256" key="3">
    <source>
        <dbReference type="ARBA" id="ARBA00022771"/>
    </source>
</evidence>
<dbReference type="InterPro" id="IPR002014">
    <property type="entry name" value="VHS_dom"/>
</dbReference>
<evidence type="ECO:0000256" key="7">
    <source>
        <dbReference type="PROSITE-ProRule" id="PRU01006"/>
    </source>
</evidence>
<keyword evidence="8" id="KW-0175">Coiled coil</keyword>
<evidence type="ECO:0000256" key="2">
    <source>
        <dbReference type="ARBA" id="ARBA00022723"/>
    </source>
</evidence>
<dbReference type="Pfam" id="PF26148">
    <property type="entry name" value="VPS18_RING_C"/>
    <property type="match status" value="1"/>
</dbReference>
<gene>
    <name evidence="11" type="ORF">M0811_06501</name>
</gene>
<dbReference type="GO" id="GO:0048284">
    <property type="term" value="P:organelle fusion"/>
    <property type="evidence" value="ECO:0007669"/>
    <property type="project" value="TreeGrafter"/>
</dbReference>
<evidence type="ECO:0000256" key="5">
    <source>
        <dbReference type="ARBA" id="ARBA00023136"/>
    </source>
</evidence>
<accession>A0A9Q0LNS7</accession>
<dbReference type="GO" id="GO:0030897">
    <property type="term" value="C:HOPS complex"/>
    <property type="evidence" value="ECO:0007669"/>
    <property type="project" value="TreeGrafter"/>
</dbReference>
<feature type="coiled-coil region" evidence="8">
    <location>
        <begin position="843"/>
        <end position="870"/>
    </location>
</feature>
<keyword evidence="3" id="KW-0863">Zinc-finger</keyword>
<name>A0A9Q0LNS7_ANAIG</name>
<evidence type="ECO:0000313" key="11">
    <source>
        <dbReference type="EMBL" id="KAJ5076222.1"/>
    </source>
</evidence>
<feature type="domain" description="VHS" evidence="10">
    <location>
        <begin position="865"/>
        <end position="927"/>
    </location>
</feature>
<comment type="subcellular location">
    <subcellularLocation>
        <location evidence="6">Endomembrane system</location>
        <topology evidence="6">Peripheral membrane protein</topology>
        <orientation evidence="6">Cytoplasmic side</orientation>
    </subcellularLocation>
</comment>
<keyword evidence="5" id="KW-0472">Membrane</keyword>
<dbReference type="SUPFAM" id="SSF57850">
    <property type="entry name" value="RING/U-box"/>
    <property type="match status" value="1"/>
</dbReference>
<keyword evidence="4" id="KW-0862">Zinc</keyword>
<dbReference type="PROSITE" id="PS50236">
    <property type="entry name" value="CHCR"/>
    <property type="match status" value="1"/>
</dbReference>
<dbReference type="InterPro" id="IPR007810">
    <property type="entry name" value="Pep3/Vps18_beta-prop"/>
</dbReference>
<dbReference type="SUPFAM" id="SSF50978">
    <property type="entry name" value="WD40 repeat-like"/>
    <property type="match status" value="1"/>
</dbReference>
<organism evidence="11 12">
    <name type="scientific">Anaeramoeba ignava</name>
    <name type="common">Anaerobic marine amoeba</name>
    <dbReference type="NCBI Taxonomy" id="1746090"/>
    <lineage>
        <taxon>Eukaryota</taxon>
        <taxon>Metamonada</taxon>
        <taxon>Anaeramoebidae</taxon>
        <taxon>Anaeramoeba</taxon>
    </lineage>
</organism>
<dbReference type="PANTHER" id="PTHR23323">
    <property type="entry name" value="VACUOLAR PROTEIN SORTING-ASSOCIATED PROTEIN"/>
    <property type="match status" value="1"/>
</dbReference>
<dbReference type="Proteomes" id="UP001149090">
    <property type="component" value="Unassembled WGS sequence"/>
</dbReference>
<dbReference type="GO" id="GO:0008270">
    <property type="term" value="F:zinc ion binding"/>
    <property type="evidence" value="ECO:0007669"/>
    <property type="project" value="UniProtKB-KW"/>
</dbReference>
<evidence type="ECO:0000313" key="12">
    <source>
        <dbReference type="Proteomes" id="UP001149090"/>
    </source>
</evidence>
<dbReference type="GO" id="GO:0007032">
    <property type="term" value="P:endosome organization"/>
    <property type="evidence" value="ECO:0007669"/>
    <property type="project" value="TreeGrafter"/>
</dbReference>